<keyword evidence="1" id="KW-1133">Transmembrane helix</keyword>
<evidence type="ECO:0000256" key="1">
    <source>
        <dbReference type="SAM" id="Phobius"/>
    </source>
</evidence>
<evidence type="ECO:0000313" key="2">
    <source>
        <dbReference type="EMBL" id="KNC47557.1"/>
    </source>
</evidence>
<dbReference type="GeneID" id="25562250"/>
<dbReference type="EMBL" id="GL349447">
    <property type="protein sequence ID" value="KNC47557.1"/>
    <property type="molecule type" value="Genomic_DNA"/>
</dbReference>
<organism evidence="2 3">
    <name type="scientific">Thecamonas trahens ATCC 50062</name>
    <dbReference type="NCBI Taxonomy" id="461836"/>
    <lineage>
        <taxon>Eukaryota</taxon>
        <taxon>Apusozoa</taxon>
        <taxon>Apusomonadida</taxon>
        <taxon>Apusomonadidae</taxon>
        <taxon>Thecamonas</taxon>
    </lineage>
</organism>
<dbReference type="RefSeq" id="XP_013759489.1">
    <property type="nucleotide sequence ID" value="XM_013904035.1"/>
</dbReference>
<protein>
    <submittedName>
        <fullName evidence="2">Uncharacterized protein</fullName>
    </submittedName>
</protein>
<sequence length="243" mass="26121">MAVVLAHLRQNPPHAPPGALDRLHHLFMMTSDVVHDRVLVLQRSMRRLDAKLHRGGLSLLQVASVIGIGCVLGYGMWGGQVKEGLSREGADVVGQVVSSKELQAKLEKNATALVAFLTHDPATHVQLQELAMTLLASDAVQNAVASLVLHLISQPWAVASTKQLALNVVEQLRDDPTALDAATAFFSSVFRRQDLQQAAGEGIRASITHAAAPLALDLHNDHGQVRWMCTAGVLAPFVCAPPW</sequence>
<name>A0A0L0D5A1_THETB</name>
<accession>A0A0L0D5A1</accession>
<gene>
    <name evidence="2" type="ORF">AMSG_02582</name>
</gene>
<feature type="transmembrane region" description="Helical" evidence="1">
    <location>
        <begin position="55"/>
        <end position="77"/>
    </location>
</feature>
<reference evidence="2 3" key="1">
    <citation type="submission" date="2010-05" db="EMBL/GenBank/DDBJ databases">
        <title>The Genome Sequence of Thecamonas trahens ATCC 50062.</title>
        <authorList>
            <consortium name="The Broad Institute Genome Sequencing Platform"/>
            <person name="Russ C."/>
            <person name="Cuomo C."/>
            <person name="Shea T."/>
            <person name="Young S.K."/>
            <person name="Zeng Q."/>
            <person name="Koehrsen M."/>
            <person name="Haas B."/>
            <person name="Borodovsky M."/>
            <person name="Guigo R."/>
            <person name="Alvarado L."/>
            <person name="Berlin A."/>
            <person name="Bochicchio J."/>
            <person name="Borenstein D."/>
            <person name="Chapman S."/>
            <person name="Chen Z."/>
            <person name="Freedman E."/>
            <person name="Gellesch M."/>
            <person name="Goldberg J."/>
            <person name="Griggs A."/>
            <person name="Gujja S."/>
            <person name="Heilman E."/>
            <person name="Heiman D."/>
            <person name="Hepburn T."/>
            <person name="Howarth C."/>
            <person name="Jen D."/>
            <person name="Larson L."/>
            <person name="Mehta T."/>
            <person name="Park D."/>
            <person name="Pearson M."/>
            <person name="Roberts A."/>
            <person name="Saif S."/>
            <person name="Shenoy N."/>
            <person name="Sisk P."/>
            <person name="Stolte C."/>
            <person name="Sykes S."/>
            <person name="Thomson T."/>
            <person name="Walk T."/>
            <person name="White J."/>
            <person name="Yandava C."/>
            <person name="Burger G."/>
            <person name="Gray M.W."/>
            <person name="Holland P.W.H."/>
            <person name="King N."/>
            <person name="Lang F.B.F."/>
            <person name="Roger A.J."/>
            <person name="Ruiz-Trillo I."/>
            <person name="Lander E."/>
            <person name="Nusbaum C."/>
        </authorList>
    </citation>
    <scope>NUCLEOTIDE SEQUENCE [LARGE SCALE GENOMIC DNA]</scope>
    <source>
        <strain evidence="2 3">ATCC 50062</strain>
    </source>
</reference>
<dbReference type="AlphaFoldDB" id="A0A0L0D5A1"/>
<evidence type="ECO:0000313" key="3">
    <source>
        <dbReference type="Proteomes" id="UP000054408"/>
    </source>
</evidence>
<keyword evidence="1" id="KW-0812">Transmembrane</keyword>
<dbReference type="Proteomes" id="UP000054408">
    <property type="component" value="Unassembled WGS sequence"/>
</dbReference>
<proteinExistence type="predicted"/>
<keyword evidence="1" id="KW-0472">Membrane</keyword>
<keyword evidence="3" id="KW-1185">Reference proteome</keyword>